<keyword evidence="2" id="KW-0418">Kinase</keyword>
<dbReference type="OrthoDB" id="9775224at2"/>
<dbReference type="STRING" id="650891.SAMN05216203_3134"/>
<dbReference type="AlphaFoldDB" id="A0A1I6JPU4"/>
<dbReference type="Gene3D" id="3.40.50.300">
    <property type="entry name" value="P-loop containing nucleotide triphosphate hydrolases"/>
    <property type="match status" value="1"/>
</dbReference>
<organism evidence="2 3">
    <name type="scientific">Marinobacter daqiaonensis</name>
    <dbReference type="NCBI Taxonomy" id="650891"/>
    <lineage>
        <taxon>Bacteria</taxon>
        <taxon>Pseudomonadati</taxon>
        <taxon>Pseudomonadota</taxon>
        <taxon>Gammaproteobacteria</taxon>
        <taxon>Pseudomonadales</taxon>
        <taxon>Marinobacteraceae</taxon>
        <taxon>Marinobacter</taxon>
    </lineage>
</organism>
<dbReference type="Pfam" id="PF03976">
    <property type="entry name" value="PPK2"/>
    <property type="match status" value="1"/>
</dbReference>
<gene>
    <name evidence="2" type="ORF">SAMN05216203_3134</name>
</gene>
<keyword evidence="2" id="KW-0808">Transferase</keyword>
<name>A0A1I6JPU4_9GAMM</name>
<dbReference type="Proteomes" id="UP000198644">
    <property type="component" value="Unassembled WGS sequence"/>
</dbReference>
<dbReference type="InterPro" id="IPR027417">
    <property type="entry name" value="P-loop_NTPase"/>
</dbReference>
<dbReference type="InterPro" id="IPR022488">
    <property type="entry name" value="PPK2-related"/>
</dbReference>
<dbReference type="GO" id="GO:0016301">
    <property type="term" value="F:kinase activity"/>
    <property type="evidence" value="ECO:0007669"/>
    <property type="project" value="UniProtKB-KW"/>
</dbReference>
<accession>A0A1I6JPU4</accession>
<proteinExistence type="predicted"/>
<dbReference type="RefSeq" id="WP_092015303.1">
    <property type="nucleotide sequence ID" value="NZ_FOYW01000003.1"/>
</dbReference>
<sequence>MVDTDDAKTWFFEPERRSLADYPCKVNDRQEVPPLKPSLKRIGEYQRRLWANGQKAVLLIVHGPDACGKDSLIRTLAAYMDPAGFRSWSFSRPTGLEAAHDFLWRVVPSLPALGELVAFNRSHHEAVMAEKLWPVREESHYDWPARYAAIRAFERHLVQEGTTIIKVWLNVSPEKHRHRLLKRLDKPRKRWKFDRSDVEGWERRHEYLSAVEEAIAATHTPEAPWLIIPDDKKKVARALIASILAEQLELLAPDYPPEDDEVLERYRKLLEVDT</sequence>
<feature type="domain" description="Polyphosphate kinase-2-related" evidence="1">
    <location>
        <begin position="41"/>
        <end position="249"/>
    </location>
</feature>
<dbReference type="PANTHER" id="PTHR34383">
    <property type="entry name" value="POLYPHOSPHATE:AMP PHOSPHOTRANSFERASE-RELATED"/>
    <property type="match status" value="1"/>
</dbReference>
<evidence type="ECO:0000313" key="3">
    <source>
        <dbReference type="Proteomes" id="UP000198644"/>
    </source>
</evidence>
<reference evidence="2 3" key="1">
    <citation type="submission" date="2016-10" db="EMBL/GenBank/DDBJ databases">
        <authorList>
            <person name="de Groot N.N."/>
        </authorList>
    </citation>
    <scope>NUCLEOTIDE SEQUENCE [LARGE SCALE GENOMIC DNA]</scope>
    <source>
        <strain evidence="2 3">CGMCC 1.9167</strain>
    </source>
</reference>
<evidence type="ECO:0000313" key="2">
    <source>
        <dbReference type="EMBL" id="SFR80974.1"/>
    </source>
</evidence>
<protein>
    <submittedName>
        <fullName evidence="2">Polyphosphate kinase 2, PPK2 family</fullName>
    </submittedName>
</protein>
<dbReference type="SUPFAM" id="SSF52540">
    <property type="entry name" value="P-loop containing nucleoside triphosphate hydrolases"/>
    <property type="match status" value="1"/>
</dbReference>
<dbReference type="PANTHER" id="PTHR34383:SF3">
    <property type="entry name" value="POLYPHOSPHATE:AMP PHOSPHOTRANSFERASE"/>
    <property type="match status" value="1"/>
</dbReference>
<evidence type="ECO:0000259" key="1">
    <source>
        <dbReference type="Pfam" id="PF03976"/>
    </source>
</evidence>
<dbReference type="EMBL" id="FOYW01000003">
    <property type="protein sequence ID" value="SFR80974.1"/>
    <property type="molecule type" value="Genomic_DNA"/>
</dbReference>
<keyword evidence="3" id="KW-1185">Reference proteome</keyword>